<evidence type="ECO:0000313" key="2">
    <source>
        <dbReference type="EMBL" id="KAG2424900.1"/>
    </source>
</evidence>
<feature type="transmembrane region" description="Helical" evidence="1">
    <location>
        <begin position="433"/>
        <end position="452"/>
    </location>
</feature>
<name>A0A835VRB5_CHLIN</name>
<evidence type="ECO:0000313" key="3">
    <source>
        <dbReference type="Proteomes" id="UP000650467"/>
    </source>
</evidence>
<keyword evidence="1" id="KW-1133">Transmembrane helix</keyword>
<feature type="transmembrane region" description="Helical" evidence="1">
    <location>
        <begin position="341"/>
        <end position="360"/>
    </location>
</feature>
<dbReference type="AlphaFoldDB" id="A0A835VRB5"/>
<gene>
    <name evidence="2" type="ORF">HXX76_014058</name>
</gene>
<dbReference type="Proteomes" id="UP000650467">
    <property type="component" value="Unassembled WGS sequence"/>
</dbReference>
<organism evidence="2 3">
    <name type="scientific">Chlamydomonas incerta</name>
    <dbReference type="NCBI Taxonomy" id="51695"/>
    <lineage>
        <taxon>Eukaryota</taxon>
        <taxon>Viridiplantae</taxon>
        <taxon>Chlorophyta</taxon>
        <taxon>core chlorophytes</taxon>
        <taxon>Chlorophyceae</taxon>
        <taxon>CS clade</taxon>
        <taxon>Chlamydomonadales</taxon>
        <taxon>Chlamydomonadaceae</taxon>
        <taxon>Chlamydomonas</taxon>
    </lineage>
</organism>
<feature type="transmembrane region" description="Helical" evidence="1">
    <location>
        <begin position="380"/>
        <end position="400"/>
    </location>
</feature>
<proteinExistence type="predicted"/>
<keyword evidence="1" id="KW-0472">Membrane</keyword>
<feature type="transmembrane region" description="Helical" evidence="1">
    <location>
        <begin position="407"/>
        <end position="427"/>
    </location>
</feature>
<evidence type="ECO:0000256" key="1">
    <source>
        <dbReference type="SAM" id="Phobius"/>
    </source>
</evidence>
<accession>A0A835VRB5</accession>
<comment type="caution">
    <text evidence="2">The sequence shown here is derived from an EMBL/GenBank/DDBJ whole genome shotgun (WGS) entry which is preliminary data.</text>
</comment>
<protein>
    <submittedName>
        <fullName evidence="2">Uncharacterized protein</fullName>
    </submittedName>
</protein>
<keyword evidence="1" id="KW-0812">Transmembrane</keyword>
<dbReference type="EMBL" id="JAEHOC010000060">
    <property type="protein sequence ID" value="KAG2424900.1"/>
    <property type="molecule type" value="Genomic_DNA"/>
</dbReference>
<sequence length="518" mass="56344">MDILSDPEYAMLYVIPGLVFLNDMYPANKTLRNVDGRLQYHTCKKSGAKWYPLEMHQAKPLLLKNVTLQLRKVVDYARNKRMLSKMSPVKACFLLHFLEICESGKPMEISENYPGYAEALGYVCFRYGKLDPDILAGYLYQGLTAALGAAQTQRVKDRVAEMQRTLREELLPAVGSATIIIGGAGFIAQATSALLEWERGVDDMVAGAPCSGGQALGQAQGQGQGQAGSTGEHIVRSLRTLADRLKGMGTEPGRLLASSVEDRLLENTDVIVPGFCENTAIVQQLLNEHAVGVVSGYIGSLGLDRGASIAGVESLPGAVSNSLAAVDALLRKLEAHGLSQYIFLLVYAGLALYVMLLGALCQYLPEKHLTQFLAVRHGGATLAACGATVLLIAVRITMFLYNEHYRVWYVVASILLDAAFLTFFMFANVWFGVLLVPAVICDMLFTGVAAGYRSKYRKQTRLAYVTLAPGAEQTLRQQLVNTKGYATTMSDTDLTELAVQCVLDPKQRNIAADAIPEV</sequence>
<reference evidence="2" key="1">
    <citation type="journal article" date="2020" name="bioRxiv">
        <title>Comparative genomics of Chlamydomonas.</title>
        <authorList>
            <person name="Craig R.J."/>
            <person name="Hasan A.R."/>
            <person name="Ness R.W."/>
            <person name="Keightley P.D."/>
        </authorList>
    </citation>
    <scope>NUCLEOTIDE SEQUENCE</scope>
    <source>
        <strain evidence="2">SAG 7.73</strain>
    </source>
</reference>
<keyword evidence="3" id="KW-1185">Reference proteome</keyword>